<comment type="caution">
    <text evidence="1">The sequence shown here is derived from an EMBL/GenBank/DDBJ whole genome shotgun (WGS) entry which is preliminary data.</text>
</comment>
<organism evidence="1 2">
    <name type="scientific">Microbispora bryophytorum</name>
    <dbReference type="NCBI Taxonomy" id="1460882"/>
    <lineage>
        <taxon>Bacteria</taxon>
        <taxon>Bacillati</taxon>
        <taxon>Actinomycetota</taxon>
        <taxon>Actinomycetes</taxon>
        <taxon>Streptosporangiales</taxon>
        <taxon>Streptosporangiaceae</taxon>
        <taxon>Microbispora</taxon>
    </lineage>
</organism>
<evidence type="ECO:0000313" key="2">
    <source>
        <dbReference type="Proteomes" id="UP000653480"/>
    </source>
</evidence>
<protein>
    <submittedName>
        <fullName evidence="1">Uncharacterized protein</fullName>
    </submittedName>
</protein>
<dbReference type="AlphaFoldDB" id="A0A8H9LB31"/>
<gene>
    <name evidence="1" type="ORF">GCM10011574_04170</name>
</gene>
<evidence type="ECO:0000313" key="1">
    <source>
        <dbReference type="EMBL" id="GGN98998.1"/>
    </source>
</evidence>
<name>A0A8H9LB31_9ACTN</name>
<reference evidence="1" key="1">
    <citation type="journal article" date="2014" name="Int. J. Syst. Evol. Microbiol.">
        <title>Complete genome sequence of Corynebacterium casei LMG S-19264T (=DSM 44701T), isolated from a smear-ripened cheese.</title>
        <authorList>
            <consortium name="US DOE Joint Genome Institute (JGI-PGF)"/>
            <person name="Walter F."/>
            <person name="Albersmeier A."/>
            <person name="Kalinowski J."/>
            <person name="Ruckert C."/>
        </authorList>
    </citation>
    <scope>NUCLEOTIDE SEQUENCE</scope>
    <source>
        <strain evidence="1">CGMCC 4.7138</strain>
    </source>
</reference>
<keyword evidence="2" id="KW-1185">Reference proteome</keyword>
<dbReference type="EMBL" id="BMMN01000001">
    <property type="protein sequence ID" value="GGN98998.1"/>
    <property type="molecule type" value="Genomic_DNA"/>
</dbReference>
<sequence length="126" mass="14373">MRFHVWRIPPCPALSRRELLSLQYGGRNGPTVRTRQHFRSIAARAAPTARPFRPPCRPVTRLREPQNDIARTNIAPNASETHRRISLSPKYGDRKGPTVRARRRFTNVTAHCANSRQAPARNRSGM</sequence>
<reference evidence="1" key="2">
    <citation type="submission" date="2020-09" db="EMBL/GenBank/DDBJ databases">
        <authorList>
            <person name="Sun Q."/>
            <person name="Zhou Y."/>
        </authorList>
    </citation>
    <scope>NUCLEOTIDE SEQUENCE</scope>
    <source>
        <strain evidence="1">CGMCC 4.7138</strain>
    </source>
</reference>
<dbReference type="Proteomes" id="UP000653480">
    <property type="component" value="Unassembled WGS sequence"/>
</dbReference>
<accession>A0A8H9LB31</accession>
<proteinExistence type="predicted"/>